<organism evidence="1 2">
    <name type="scientific">Smallanthus sonchifolius</name>
    <dbReference type="NCBI Taxonomy" id="185202"/>
    <lineage>
        <taxon>Eukaryota</taxon>
        <taxon>Viridiplantae</taxon>
        <taxon>Streptophyta</taxon>
        <taxon>Embryophyta</taxon>
        <taxon>Tracheophyta</taxon>
        <taxon>Spermatophyta</taxon>
        <taxon>Magnoliopsida</taxon>
        <taxon>eudicotyledons</taxon>
        <taxon>Gunneridae</taxon>
        <taxon>Pentapetalae</taxon>
        <taxon>asterids</taxon>
        <taxon>campanulids</taxon>
        <taxon>Asterales</taxon>
        <taxon>Asteraceae</taxon>
        <taxon>Asteroideae</taxon>
        <taxon>Heliantheae alliance</taxon>
        <taxon>Millerieae</taxon>
        <taxon>Smallanthus</taxon>
    </lineage>
</organism>
<accession>A0ACB9FU10</accession>
<reference evidence="1 2" key="2">
    <citation type="journal article" date="2022" name="Mol. Ecol. Resour.">
        <title>The genomes of chicory, endive, great burdock and yacon provide insights into Asteraceae paleo-polyploidization history and plant inulin production.</title>
        <authorList>
            <person name="Fan W."/>
            <person name="Wang S."/>
            <person name="Wang H."/>
            <person name="Wang A."/>
            <person name="Jiang F."/>
            <person name="Liu H."/>
            <person name="Zhao H."/>
            <person name="Xu D."/>
            <person name="Zhang Y."/>
        </authorList>
    </citation>
    <scope>NUCLEOTIDE SEQUENCE [LARGE SCALE GENOMIC DNA]</scope>
    <source>
        <strain evidence="2">cv. Yunnan</strain>
        <tissue evidence="1">Leaves</tissue>
    </source>
</reference>
<name>A0ACB9FU10_9ASTR</name>
<sequence>MLGINYTFQRIKNGIQIFFFKRTDHLGGNWRSPDPFGTWKSELYKKIANLWGKSLFSDDGNEEPMALGGSSWFPSFKKPMVELEEDANLNDDSFNLNDIIQKELKKLALKEPEEHDHVEESFSRPPGFENFVDVNNLPDEKITDDGVEFLPKRSVDETNKVIDAEQAFDFDDSVHVDYMASHENENCSIVPIGIQLRLVPSSVVVDIGIRLRSFNSAGDNTLKSTNSKKTK</sequence>
<reference evidence="2" key="1">
    <citation type="journal article" date="2022" name="Mol. Ecol. Resour.">
        <title>The genomes of chicory, endive, great burdock and yacon provide insights into Asteraceae palaeo-polyploidization history and plant inulin production.</title>
        <authorList>
            <person name="Fan W."/>
            <person name="Wang S."/>
            <person name="Wang H."/>
            <person name="Wang A."/>
            <person name="Jiang F."/>
            <person name="Liu H."/>
            <person name="Zhao H."/>
            <person name="Xu D."/>
            <person name="Zhang Y."/>
        </authorList>
    </citation>
    <scope>NUCLEOTIDE SEQUENCE [LARGE SCALE GENOMIC DNA]</scope>
    <source>
        <strain evidence="2">cv. Yunnan</strain>
    </source>
</reference>
<dbReference type="Proteomes" id="UP001056120">
    <property type="component" value="Linkage Group LG16"/>
</dbReference>
<proteinExistence type="predicted"/>
<keyword evidence="2" id="KW-1185">Reference proteome</keyword>
<gene>
    <name evidence="1" type="ORF">L1987_48600</name>
</gene>
<dbReference type="EMBL" id="CM042033">
    <property type="protein sequence ID" value="KAI3774057.1"/>
    <property type="molecule type" value="Genomic_DNA"/>
</dbReference>
<comment type="caution">
    <text evidence="1">The sequence shown here is derived from an EMBL/GenBank/DDBJ whole genome shotgun (WGS) entry which is preliminary data.</text>
</comment>
<protein>
    <submittedName>
        <fullName evidence="1">Uncharacterized protein</fullName>
    </submittedName>
</protein>
<evidence type="ECO:0000313" key="2">
    <source>
        <dbReference type="Proteomes" id="UP001056120"/>
    </source>
</evidence>
<evidence type="ECO:0000313" key="1">
    <source>
        <dbReference type="EMBL" id="KAI3774057.1"/>
    </source>
</evidence>